<dbReference type="GO" id="GO:0051539">
    <property type="term" value="F:4 iron, 4 sulfur cluster binding"/>
    <property type="evidence" value="ECO:0007669"/>
    <property type="project" value="UniProtKB-UniRule"/>
</dbReference>
<dbReference type="GO" id="GO:0005737">
    <property type="term" value="C:cytoplasm"/>
    <property type="evidence" value="ECO:0007669"/>
    <property type="project" value="UniProtKB-SubCell"/>
</dbReference>
<comment type="cofactor">
    <cofactor evidence="4">
        <name>[4Fe-4S] cluster</name>
        <dbReference type="ChEBI" id="CHEBI:49883"/>
    </cofactor>
    <text evidence="4">Binds 1 [4Fe-4S] cluster per subunit.</text>
</comment>
<name>A0A1M7Z7I7_9HYPH</name>
<gene>
    <name evidence="4" type="primary">cysH</name>
    <name evidence="6" type="ORF">SAMN02745172_00398</name>
</gene>
<evidence type="ECO:0000256" key="2">
    <source>
        <dbReference type="ARBA" id="ARBA00023002"/>
    </source>
</evidence>
<protein>
    <recommendedName>
        <fullName evidence="4">Adenosine 5'-phosphosulfate reductase</fullName>
        <shortName evidence="4">APS reductase</shortName>
        <ecNumber evidence="4">1.8.4.10</ecNumber>
    </recommendedName>
    <alternativeName>
        <fullName evidence="4">5'-adenylylsulfate reductase</fullName>
    </alternativeName>
    <alternativeName>
        <fullName evidence="4">Thioredoxin-dependent 5'-adenylylsulfate reductase</fullName>
    </alternativeName>
</protein>
<dbReference type="InterPro" id="IPR004511">
    <property type="entry name" value="PAPS/APS_Rdtase"/>
</dbReference>
<evidence type="ECO:0000256" key="4">
    <source>
        <dbReference type="HAMAP-Rule" id="MF_00063"/>
    </source>
</evidence>
<comment type="catalytic activity">
    <reaction evidence="4">
        <text>[thioredoxin]-disulfide + sulfite + AMP + 2 H(+) = adenosine 5'-phosphosulfate + [thioredoxin]-dithiol</text>
        <dbReference type="Rhea" id="RHEA:21976"/>
        <dbReference type="Rhea" id="RHEA-COMP:10698"/>
        <dbReference type="Rhea" id="RHEA-COMP:10700"/>
        <dbReference type="ChEBI" id="CHEBI:15378"/>
        <dbReference type="ChEBI" id="CHEBI:17359"/>
        <dbReference type="ChEBI" id="CHEBI:29950"/>
        <dbReference type="ChEBI" id="CHEBI:50058"/>
        <dbReference type="ChEBI" id="CHEBI:58243"/>
        <dbReference type="ChEBI" id="CHEBI:456215"/>
        <dbReference type="EC" id="1.8.4.10"/>
    </reaction>
</comment>
<dbReference type="InterPro" id="IPR002500">
    <property type="entry name" value="PAPS_reduct_dom"/>
</dbReference>
<evidence type="ECO:0000313" key="6">
    <source>
        <dbReference type="EMBL" id="SHO60740.1"/>
    </source>
</evidence>
<accession>A0A1M7Z7I7</accession>
<dbReference type="PANTHER" id="PTHR46509">
    <property type="entry name" value="PHOSPHOADENOSINE PHOSPHOSULFATE REDUCTASE"/>
    <property type="match status" value="1"/>
</dbReference>
<evidence type="ECO:0000256" key="1">
    <source>
        <dbReference type="ARBA" id="ARBA00009732"/>
    </source>
</evidence>
<feature type="binding site" evidence="4">
    <location>
        <position position="213"/>
    </location>
    <ligand>
        <name>[4Fe-4S] cluster</name>
        <dbReference type="ChEBI" id="CHEBI:49883"/>
    </ligand>
</feature>
<feature type="binding site" evidence="4">
    <location>
        <position position="129"/>
    </location>
    <ligand>
        <name>[4Fe-4S] cluster</name>
        <dbReference type="ChEBI" id="CHEBI:49883"/>
    </ligand>
</feature>
<comment type="similarity">
    <text evidence="1 4">Belongs to the PAPS reductase family. CysH subfamily.</text>
</comment>
<dbReference type="Pfam" id="PF01507">
    <property type="entry name" value="PAPS_reduct"/>
    <property type="match status" value="1"/>
</dbReference>
<keyword evidence="4" id="KW-0963">Cytoplasm</keyword>
<comment type="subcellular location">
    <subcellularLocation>
        <location evidence="4">Cytoplasm</location>
    </subcellularLocation>
</comment>
<dbReference type="CDD" id="cd23945">
    <property type="entry name" value="PAPS_reductase"/>
    <property type="match status" value="1"/>
</dbReference>
<feature type="active site" description="Nucleophile; cysteine thiosulfonate intermediate" evidence="4">
    <location>
        <position position="236"/>
    </location>
</feature>
<dbReference type="OrthoDB" id="9794018at2"/>
<keyword evidence="7" id="KW-1185">Reference proteome</keyword>
<dbReference type="GO" id="GO:0043866">
    <property type="term" value="F:adenylyl-sulfate reductase (thioredoxin) activity"/>
    <property type="evidence" value="ECO:0007669"/>
    <property type="project" value="UniProtKB-EC"/>
</dbReference>
<dbReference type="RefSeq" id="WP_073625513.1">
    <property type="nucleotide sequence ID" value="NZ_FRXO01000001.1"/>
</dbReference>
<feature type="binding site" evidence="4">
    <location>
        <position position="210"/>
    </location>
    <ligand>
        <name>[4Fe-4S] cluster</name>
        <dbReference type="ChEBI" id="CHEBI:49883"/>
    </ligand>
</feature>
<dbReference type="HAMAP" id="MF_00063">
    <property type="entry name" value="CysH"/>
    <property type="match status" value="1"/>
</dbReference>
<dbReference type="GO" id="GO:0070814">
    <property type="term" value="P:hydrogen sulfide biosynthetic process"/>
    <property type="evidence" value="ECO:0007669"/>
    <property type="project" value="UniProtKB-UniRule"/>
</dbReference>
<dbReference type="NCBIfam" id="TIGR00434">
    <property type="entry name" value="cysH"/>
    <property type="match status" value="1"/>
</dbReference>
<dbReference type="Gene3D" id="3.40.50.620">
    <property type="entry name" value="HUPs"/>
    <property type="match status" value="1"/>
</dbReference>
<dbReference type="PIRSF" id="PIRSF000857">
    <property type="entry name" value="PAPS_reductase"/>
    <property type="match status" value="1"/>
</dbReference>
<sequence>MARVDLSTPAAVAIGSDHSAAALQALYGDLPTRDILDVAINTVFRGRIALVSSFGADAAVLLHLVAETNKATPVIFLETGKHFPETLRYRDRLIERLGLTDVRSIRPDPVRLQELDSDSGLWLRNPDLCCQIRKVEPLARAISGFDAWITGRKRFQGGDRVGLDAFETDGPRVKVNPLAAWTKADVLAHAAAHDLPAHPLVADGYRSIGCMPCTDRVAEGEDERSGRWRGQAKTECGIHLGIHGREVDGSGI</sequence>
<comment type="pathway">
    <text evidence="3 4">Sulfur metabolism; hydrogen sulfide biosynthesis; sulfite from sulfate.</text>
</comment>
<dbReference type="Proteomes" id="UP000186406">
    <property type="component" value="Unassembled WGS sequence"/>
</dbReference>
<keyword evidence="2 4" id="KW-0560">Oxidoreductase</keyword>
<feature type="binding site" evidence="4">
    <location>
        <position position="130"/>
    </location>
    <ligand>
        <name>[4Fe-4S] cluster</name>
        <dbReference type="ChEBI" id="CHEBI:49883"/>
    </ligand>
</feature>
<dbReference type="STRING" id="1123029.SAMN02745172_00398"/>
<dbReference type="AlphaFoldDB" id="A0A1M7Z7I7"/>
<dbReference type="SUPFAM" id="SSF52402">
    <property type="entry name" value="Adenine nucleotide alpha hydrolases-like"/>
    <property type="match status" value="1"/>
</dbReference>
<organism evidence="6 7">
    <name type="scientific">Pseudoxanthobacter soli DSM 19599</name>
    <dbReference type="NCBI Taxonomy" id="1123029"/>
    <lineage>
        <taxon>Bacteria</taxon>
        <taxon>Pseudomonadati</taxon>
        <taxon>Pseudomonadota</taxon>
        <taxon>Alphaproteobacteria</taxon>
        <taxon>Hyphomicrobiales</taxon>
        <taxon>Segnochrobactraceae</taxon>
        <taxon>Pseudoxanthobacter</taxon>
    </lineage>
</organism>
<evidence type="ECO:0000313" key="7">
    <source>
        <dbReference type="Proteomes" id="UP000186406"/>
    </source>
</evidence>
<keyword evidence="4" id="KW-0411">Iron-sulfur</keyword>
<evidence type="ECO:0000256" key="3">
    <source>
        <dbReference type="ARBA" id="ARBA00024327"/>
    </source>
</evidence>
<dbReference type="GO" id="GO:0046872">
    <property type="term" value="F:metal ion binding"/>
    <property type="evidence" value="ECO:0007669"/>
    <property type="project" value="UniProtKB-KW"/>
</dbReference>
<dbReference type="PANTHER" id="PTHR46509:SF1">
    <property type="entry name" value="PHOSPHOADENOSINE PHOSPHOSULFATE REDUCTASE"/>
    <property type="match status" value="1"/>
</dbReference>
<feature type="domain" description="Phosphoadenosine phosphosulphate reductase" evidence="5">
    <location>
        <begin position="48"/>
        <end position="215"/>
    </location>
</feature>
<keyword evidence="4" id="KW-0479">Metal-binding</keyword>
<evidence type="ECO:0000259" key="5">
    <source>
        <dbReference type="Pfam" id="PF01507"/>
    </source>
</evidence>
<comment type="function">
    <text evidence="4">Catalyzes the formation of sulfite from adenosine 5'-phosphosulfate (APS) using thioredoxin as an electron donor.</text>
</comment>
<dbReference type="GO" id="GO:0004604">
    <property type="term" value="F:phosphoadenylyl-sulfate reductase (thioredoxin) activity"/>
    <property type="evidence" value="ECO:0007669"/>
    <property type="project" value="UniProtKB-UniRule"/>
</dbReference>
<dbReference type="EC" id="1.8.4.10" evidence="4"/>
<dbReference type="InterPro" id="IPR014729">
    <property type="entry name" value="Rossmann-like_a/b/a_fold"/>
</dbReference>
<keyword evidence="4" id="KW-0408">Iron</keyword>
<proteinExistence type="inferred from homology"/>
<reference evidence="6 7" key="1">
    <citation type="submission" date="2016-12" db="EMBL/GenBank/DDBJ databases">
        <authorList>
            <person name="Song W.-J."/>
            <person name="Kurnit D.M."/>
        </authorList>
    </citation>
    <scope>NUCLEOTIDE SEQUENCE [LARGE SCALE GENOMIC DNA]</scope>
    <source>
        <strain evidence="6 7">DSM 19599</strain>
    </source>
</reference>
<dbReference type="NCBIfam" id="NF002537">
    <property type="entry name" value="PRK02090.1"/>
    <property type="match status" value="1"/>
</dbReference>
<dbReference type="GO" id="GO:0019379">
    <property type="term" value="P:sulfate assimilation, phosphoadenylyl sulfate reduction by phosphoadenylyl-sulfate reductase (thioredoxin)"/>
    <property type="evidence" value="ECO:0007669"/>
    <property type="project" value="UniProtKB-UniRule"/>
</dbReference>
<dbReference type="EMBL" id="FRXO01000001">
    <property type="protein sequence ID" value="SHO60740.1"/>
    <property type="molecule type" value="Genomic_DNA"/>
</dbReference>